<evidence type="ECO:0000313" key="2">
    <source>
        <dbReference type="Proteomes" id="UP001501821"/>
    </source>
</evidence>
<sequence>MTDDELLAALGEAVAERSAVSERRREAARSAYTWRSVDQELAELLHDSALDAGAAVRSSADVPRSISFGRSGLTLEIEVEGDSVLGEVVGEGAASDPTQPTTVTLLRPGGDERQVETDAAGFFRLPDIGPGPTRFIVERAGWTLTTPWVTL</sequence>
<gene>
    <name evidence="1" type="ORF">GCM10022242_23210</name>
</gene>
<dbReference type="EMBL" id="BAABAH010000007">
    <property type="protein sequence ID" value="GAA3820893.1"/>
    <property type="molecule type" value="Genomic_DNA"/>
</dbReference>
<accession>A0ABP7IKS6</accession>
<evidence type="ECO:0008006" key="3">
    <source>
        <dbReference type="Google" id="ProtNLM"/>
    </source>
</evidence>
<protein>
    <recommendedName>
        <fullName evidence="3">Carboxypeptidase regulatory-like domain-containing protein</fullName>
    </recommendedName>
</protein>
<organism evidence="1 2">
    <name type="scientific">Nocardioides panacisoli</name>
    <dbReference type="NCBI Taxonomy" id="627624"/>
    <lineage>
        <taxon>Bacteria</taxon>
        <taxon>Bacillati</taxon>
        <taxon>Actinomycetota</taxon>
        <taxon>Actinomycetes</taxon>
        <taxon>Propionibacteriales</taxon>
        <taxon>Nocardioidaceae</taxon>
        <taxon>Nocardioides</taxon>
    </lineage>
</organism>
<comment type="caution">
    <text evidence="1">The sequence shown here is derived from an EMBL/GenBank/DDBJ whole genome shotgun (WGS) entry which is preliminary data.</text>
</comment>
<reference evidence="2" key="1">
    <citation type="journal article" date="2019" name="Int. J. Syst. Evol. Microbiol.">
        <title>The Global Catalogue of Microorganisms (GCM) 10K type strain sequencing project: providing services to taxonomists for standard genome sequencing and annotation.</title>
        <authorList>
            <consortium name="The Broad Institute Genomics Platform"/>
            <consortium name="The Broad Institute Genome Sequencing Center for Infectious Disease"/>
            <person name="Wu L."/>
            <person name="Ma J."/>
        </authorList>
    </citation>
    <scope>NUCLEOTIDE SEQUENCE [LARGE SCALE GENOMIC DNA]</scope>
    <source>
        <strain evidence="2">JCM 16953</strain>
    </source>
</reference>
<name>A0ABP7IKS6_9ACTN</name>
<dbReference type="Proteomes" id="UP001501821">
    <property type="component" value="Unassembled WGS sequence"/>
</dbReference>
<dbReference type="SUPFAM" id="SSF49478">
    <property type="entry name" value="Cna protein B-type domain"/>
    <property type="match status" value="1"/>
</dbReference>
<evidence type="ECO:0000313" key="1">
    <source>
        <dbReference type="EMBL" id="GAA3820893.1"/>
    </source>
</evidence>
<keyword evidence="2" id="KW-1185">Reference proteome</keyword>
<proteinExistence type="predicted"/>